<gene>
    <name evidence="1" type="ORF">S01H1_52418</name>
</gene>
<proteinExistence type="predicted"/>
<accession>X0VUD1</accession>
<dbReference type="AlphaFoldDB" id="X0VUD1"/>
<protein>
    <submittedName>
        <fullName evidence="1">Uncharacterized protein</fullName>
    </submittedName>
</protein>
<organism evidence="1">
    <name type="scientific">marine sediment metagenome</name>
    <dbReference type="NCBI Taxonomy" id="412755"/>
    <lineage>
        <taxon>unclassified sequences</taxon>
        <taxon>metagenomes</taxon>
        <taxon>ecological metagenomes</taxon>
    </lineage>
</organism>
<dbReference type="EMBL" id="BARS01033879">
    <property type="protein sequence ID" value="GAG16048.1"/>
    <property type="molecule type" value="Genomic_DNA"/>
</dbReference>
<comment type="caution">
    <text evidence="1">The sequence shown here is derived from an EMBL/GenBank/DDBJ whole genome shotgun (WGS) entry which is preliminary data.</text>
</comment>
<reference evidence="1" key="1">
    <citation type="journal article" date="2014" name="Front. Microbiol.">
        <title>High frequency of phylogenetically diverse reductive dehalogenase-homologous genes in deep subseafloor sedimentary metagenomes.</title>
        <authorList>
            <person name="Kawai M."/>
            <person name="Futagami T."/>
            <person name="Toyoda A."/>
            <person name="Takaki Y."/>
            <person name="Nishi S."/>
            <person name="Hori S."/>
            <person name="Arai W."/>
            <person name="Tsubouchi T."/>
            <person name="Morono Y."/>
            <person name="Uchiyama I."/>
            <person name="Ito T."/>
            <person name="Fujiyama A."/>
            <person name="Inagaki F."/>
            <person name="Takami H."/>
        </authorList>
    </citation>
    <scope>NUCLEOTIDE SEQUENCE</scope>
    <source>
        <strain evidence="1">Expedition CK06-06</strain>
    </source>
</reference>
<sequence length="33" mass="3359">FTTAMSVVATEEDGKTVTNAPSAAVNVYVTVNA</sequence>
<evidence type="ECO:0000313" key="1">
    <source>
        <dbReference type="EMBL" id="GAG16048.1"/>
    </source>
</evidence>
<feature type="non-terminal residue" evidence="1">
    <location>
        <position position="1"/>
    </location>
</feature>
<name>X0VUD1_9ZZZZ</name>